<keyword evidence="2" id="KW-0472">Membrane</keyword>
<name>A0A9D2NAW6_9FIRM</name>
<reference evidence="3" key="1">
    <citation type="journal article" date="2021" name="PeerJ">
        <title>Extensive microbial diversity within the chicken gut microbiome revealed by metagenomics and culture.</title>
        <authorList>
            <person name="Gilroy R."/>
            <person name="Ravi A."/>
            <person name="Getino M."/>
            <person name="Pursley I."/>
            <person name="Horton D.L."/>
            <person name="Alikhan N.F."/>
            <person name="Baker D."/>
            <person name="Gharbi K."/>
            <person name="Hall N."/>
            <person name="Watson M."/>
            <person name="Adriaenssens E.M."/>
            <person name="Foster-Nyarko E."/>
            <person name="Jarju S."/>
            <person name="Secka A."/>
            <person name="Antonio M."/>
            <person name="Oren A."/>
            <person name="Chaudhuri R.R."/>
            <person name="La Ragione R."/>
            <person name="Hildebrand F."/>
            <person name="Pallen M.J."/>
        </authorList>
    </citation>
    <scope>NUCLEOTIDE SEQUENCE</scope>
    <source>
        <strain evidence="3">CHK185-5351</strain>
    </source>
</reference>
<evidence type="ECO:0000313" key="4">
    <source>
        <dbReference type="Proteomes" id="UP000823849"/>
    </source>
</evidence>
<comment type="caution">
    <text evidence="3">The sequence shown here is derived from an EMBL/GenBank/DDBJ whole genome shotgun (WGS) entry which is preliminary data.</text>
</comment>
<keyword evidence="2" id="KW-0812">Transmembrane</keyword>
<keyword evidence="2" id="KW-1133">Transmembrane helix</keyword>
<feature type="region of interest" description="Disordered" evidence="1">
    <location>
        <begin position="73"/>
        <end position="98"/>
    </location>
</feature>
<organism evidence="3 4">
    <name type="scientific">Candidatus Fusicatenibacter intestinigallinarum</name>
    <dbReference type="NCBI Taxonomy" id="2838598"/>
    <lineage>
        <taxon>Bacteria</taxon>
        <taxon>Bacillati</taxon>
        <taxon>Bacillota</taxon>
        <taxon>Clostridia</taxon>
        <taxon>Lachnospirales</taxon>
        <taxon>Lachnospiraceae</taxon>
        <taxon>Fusicatenibacter</taxon>
    </lineage>
</organism>
<evidence type="ECO:0000313" key="3">
    <source>
        <dbReference type="EMBL" id="HJC14932.1"/>
    </source>
</evidence>
<dbReference type="Proteomes" id="UP000823849">
    <property type="component" value="Unassembled WGS sequence"/>
</dbReference>
<dbReference type="AlphaFoldDB" id="A0A9D2NAW6"/>
<proteinExistence type="predicted"/>
<accession>A0A9D2NAW6</accession>
<protein>
    <submittedName>
        <fullName evidence="3">Uncharacterized protein</fullName>
    </submittedName>
</protein>
<feature type="transmembrane region" description="Helical" evidence="2">
    <location>
        <begin position="46"/>
        <end position="65"/>
    </location>
</feature>
<sequence>MERMETAMNLKRIGAIAGIVILLGFAVAAMVFSFIDAPWARQALSASLFCAIVIPVFIYLMMLVAKVLRGRGVDDDAEKKQTKEQKPEKNPGEKSSVK</sequence>
<evidence type="ECO:0000256" key="1">
    <source>
        <dbReference type="SAM" id="MobiDB-lite"/>
    </source>
</evidence>
<dbReference type="EMBL" id="DWWU01000016">
    <property type="protein sequence ID" value="HJC14932.1"/>
    <property type="molecule type" value="Genomic_DNA"/>
</dbReference>
<gene>
    <name evidence="3" type="ORF">H9705_03750</name>
</gene>
<reference evidence="3" key="2">
    <citation type="submission" date="2021-04" db="EMBL/GenBank/DDBJ databases">
        <authorList>
            <person name="Gilroy R."/>
        </authorList>
    </citation>
    <scope>NUCLEOTIDE SEQUENCE</scope>
    <source>
        <strain evidence="3">CHK185-5351</strain>
    </source>
</reference>
<feature type="transmembrane region" description="Helical" evidence="2">
    <location>
        <begin position="12"/>
        <end position="34"/>
    </location>
</feature>
<evidence type="ECO:0000256" key="2">
    <source>
        <dbReference type="SAM" id="Phobius"/>
    </source>
</evidence>